<dbReference type="InterPro" id="IPR012910">
    <property type="entry name" value="Plug_dom"/>
</dbReference>
<dbReference type="InterPro" id="IPR000531">
    <property type="entry name" value="Beta-barrel_TonB"/>
</dbReference>
<keyword evidence="4" id="KW-0812">Transmembrane</keyword>
<dbReference type="GO" id="GO:0015344">
    <property type="term" value="F:siderophore uptake transmembrane transporter activity"/>
    <property type="evidence" value="ECO:0007669"/>
    <property type="project" value="TreeGrafter"/>
</dbReference>
<dbReference type="PANTHER" id="PTHR30069:SF40">
    <property type="entry name" value="TONB-DEPENDENT RECEPTOR NMB0964-RELATED"/>
    <property type="match status" value="1"/>
</dbReference>
<dbReference type="Pfam" id="PF13715">
    <property type="entry name" value="CarbopepD_reg_2"/>
    <property type="match status" value="1"/>
</dbReference>
<proteinExistence type="inferred from homology"/>
<accession>A0A5J4FUK9</accession>
<dbReference type="Gene3D" id="2.60.40.1120">
    <property type="entry name" value="Carboxypeptidase-like, regulatory domain"/>
    <property type="match status" value="1"/>
</dbReference>
<evidence type="ECO:0000256" key="6">
    <source>
        <dbReference type="ARBA" id="ARBA00023136"/>
    </source>
</evidence>
<dbReference type="Gene3D" id="2.40.170.20">
    <property type="entry name" value="TonB-dependent receptor, beta-barrel domain"/>
    <property type="match status" value="1"/>
</dbReference>
<sequence>MKTLLSLALAIVSSCAIAQTCDLKFTGKVIDVHDNTPLIGAVIQIAGLEIATITDFEGRFKFENLCKDTYNLQVSHPECTTEAFSIILLDNLDKTFKLEHHLEELNEILIKGKTYYTKAESILENRVKLETIETFSSGSLGDALKTVSGVSSLNTGNTVVKPVINGLHSSRITIINNGVRQQDQEWGAEHAPNIDLNTAGSITVIKGAAALQFSGDAVGGVIVAEPTPVILKDSLYGKTILSGQSNGRGGSITSVLTKSYENGWFGRFQGTVKRYSDFETQDYVLSNTGLSEQDFSINFGLNKITYGFEGYYSFFKNTVGILRASHLGGGEDQAIAIESDVPTFIRDLTYKIGTPRQEVIHHLAKFSGFYKYNPSSTIKFSYDFQQNNRLEFDVRRGDDEGDEASVDLKLTTHNIGLSVESDINDIISFKTGITGNFQENFADPSTGVRRLIPDYKQYKFGVYGIADIQISDKLIAEMGGRFDYTYMDVFKFYRTTFWESRGYDELFQDLVVEEYGNQILTNPEPTFNNASATAGFSYQFDDDYVLFTNYSLASRAPNASELYSEGLHHSASRIELGDLRFNSEISQKLTLTAQKKGNLFSFTINPYVSFINDFILIEPTGVQQTVRGNFQVWEYRQTDARLIGVDTDATFRINDALNYSNQFSIVKGKDITRDESLINMPSANITNRLDYILPFKHKIDVGIESVFNFRQNEFPDNNFEIFLPETETFQLVDVSTPPDAYHLININTATNFDLNNKTKLNISLRVTNLLNTSYRDYLNRLRYYADDLGRNIILQLKINY</sequence>
<keyword evidence="2" id="KW-0813">Transport</keyword>
<dbReference type="Proteomes" id="UP000326994">
    <property type="component" value="Unassembled WGS sequence"/>
</dbReference>
<evidence type="ECO:0000256" key="8">
    <source>
        <dbReference type="RuleBase" id="RU003357"/>
    </source>
</evidence>
<dbReference type="GO" id="GO:0009279">
    <property type="term" value="C:cell outer membrane"/>
    <property type="evidence" value="ECO:0007669"/>
    <property type="project" value="UniProtKB-SubCell"/>
</dbReference>
<evidence type="ECO:0000313" key="12">
    <source>
        <dbReference type="EMBL" id="GEQ86317.1"/>
    </source>
</evidence>
<dbReference type="GO" id="GO:0044718">
    <property type="term" value="P:siderophore transmembrane transport"/>
    <property type="evidence" value="ECO:0007669"/>
    <property type="project" value="TreeGrafter"/>
</dbReference>
<dbReference type="Pfam" id="PF07715">
    <property type="entry name" value="Plug"/>
    <property type="match status" value="1"/>
</dbReference>
<keyword evidence="13" id="KW-1185">Reference proteome</keyword>
<evidence type="ECO:0000256" key="4">
    <source>
        <dbReference type="ARBA" id="ARBA00022692"/>
    </source>
</evidence>
<dbReference type="Gene3D" id="2.170.130.10">
    <property type="entry name" value="TonB-dependent receptor, plug domain"/>
    <property type="match status" value="1"/>
</dbReference>
<dbReference type="RefSeq" id="WP_151894249.1">
    <property type="nucleotide sequence ID" value="NZ_BKCF01000003.1"/>
</dbReference>
<evidence type="ECO:0000256" key="7">
    <source>
        <dbReference type="ARBA" id="ARBA00023237"/>
    </source>
</evidence>
<evidence type="ECO:0000256" key="5">
    <source>
        <dbReference type="ARBA" id="ARBA00023077"/>
    </source>
</evidence>
<dbReference type="SUPFAM" id="SSF49464">
    <property type="entry name" value="Carboxypeptidase regulatory domain-like"/>
    <property type="match status" value="1"/>
</dbReference>
<evidence type="ECO:0000256" key="9">
    <source>
        <dbReference type="SAM" id="SignalP"/>
    </source>
</evidence>
<dbReference type="Pfam" id="PF00593">
    <property type="entry name" value="TonB_dep_Rec_b-barrel"/>
    <property type="match status" value="1"/>
</dbReference>
<dbReference type="InterPro" id="IPR008969">
    <property type="entry name" value="CarboxyPept-like_regulatory"/>
</dbReference>
<protein>
    <recommendedName>
        <fullName evidence="14">TonB-dependent receptor</fullName>
    </recommendedName>
</protein>
<dbReference type="InterPro" id="IPR036942">
    <property type="entry name" value="Beta-barrel_TonB_sf"/>
</dbReference>
<keyword evidence="9" id="KW-0732">Signal</keyword>
<comment type="caution">
    <text evidence="12">The sequence shown here is derived from an EMBL/GenBank/DDBJ whole genome shotgun (WGS) entry which is preliminary data.</text>
</comment>
<dbReference type="EMBL" id="BKCF01000003">
    <property type="protein sequence ID" value="GEQ86317.1"/>
    <property type="molecule type" value="Genomic_DNA"/>
</dbReference>
<evidence type="ECO:0000259" key="11">
    <source>
        <dbReference type="Pfam" id="PF07715"/>
    </source>
</evidence>
<evidence type="ECO:0000256" key="1">
    <source>
        <dbReference type="ARBA" id="ARBA00004571"/>
    </source>
</evidence>
<feature type="domain" description="TonB-dependent receptor plug" evidence="11">
    <location>
        <begin position="127"/>
        <end position="221"/>
    </location>
</feature>
<keyword evidence="6 8" id="KW-0472">Membrane</keyword>
<organism evidence="12 13">
    <name type="scientific">Patiriisocius marinistellae</name>
    <dbReference type="NCBI Taxonomy" id="2494560"/>
    <lineage>
        <taxon>Bacteria</taxon>
        <taxon>Pseudomonadati</taxon>
        <taxon>Bacteroidota</taxon>
        <taxon>Flavobacteriia</taxon>
        <taxon>Flavobacteriales</taxon>
        <taxon>Flavobacteriaceae</taxon>
        <taxon>Patiriisocius</taxon>
    </lineage>
</organism>
<dbReference type="InterPro" id="IPR039426">
    <property type="entry name" value="TonB-dep_rcpt-like"/>
</dbReference>
<name>A0A5J4FUK9_9FLAO</name>
<evidence type="ECO:0008006" key="14">
    <source>
        <dbReference type="Google" id="ProtNLM"/>
    </source>
</evidence>
<feature type="chain" id="PRO_5023907454" description="TonB-dependent receptor" evidence="9">
    <location>
        <begin position="19"/>
        <end position="800"/>
    </location>
</feature>
<keyword evidence="5 8" id="KW-0798">TonB box</keyword>
<dbReference type="PANTHER" id="PTHR30069">
    <property type="entry name" value="TONB-DEPENDENT OUTER MEMBRANE RECEPTOR"/>
    <property type="match status" value="1"/>
</dbReference>
<keyword evidence="7" id="KW-0998">Cell outer membrane</keyword>
<dbReference type="InterPro" id="IPR037066">
    <property type="entry name" value="Plug_dom_sf"/>
</dbReference>
<dbReference type="PROSITE" id="PS51257">
    <property type="entry name" value="PROKAR_LIPOPROTEIN"/>
    <property type="match status" value="1"/>
</dbReference>
<dbReference type="SUPFAM" id="SSF56935">
    <property type="entry name" value="Porins"/>
    <property type="match status" value="1"/>
</dbReference>
<evidence type="ECO:0000256" key="3">
    <source>
        <dbReference type="ARBA" id="ARBA00022452"/>
    </source>
</evidence>
<feature type="signal peptide" evidence="9">
    <location>
        <begin position="1"/>
        <end position="18"/>
    </location>
</feature>
<evidence type="ECO:0000313" key="13">
    <source>
        <dbReference type="Proteomes" id="UP000326994"/>
    </source>
</evidence>
<keyword evidence="3" id="KW-1134">Transmembrane beta strand</keyword>
<comment type="similarity">
    <text evidence="8">Belongs to the TonB-dependent receptor family.</text>
</comment>
<reference evidence="12 13" key="1">
    <citation type="submission" date="2019-08" db="EMBL/GenBank/DDBJ databases">
        <title>Ulvibacter marinistellae sp. nov., isolated from a starfish, Patiria pectinifera.</title>
        <authorList>
            <person name="Kawano K."/>
            <person name="Ushijima N."/>
            <person name="Kihara M."/>
            <person name="Itoh H."/>
        </authorList>
    </citation>
    <scope>NUCLEOTIDE SEQUENCE [LARGE SCALE GENOMIC DNA]</scope>
    <source>
        <strain evidence="12 13">KK4</strain>
    </source>
</reference>
<gene>
    <name evidence="12" type="ORF">ULMS_18250</name>
</gene>
<evidence type="ECO:0000259" key="10">
    <source>
        <dbReference type="Pfam" id="PF00593"/>
    </source>
</evidence>
<dbReference type="AlphaFoldDB" id="A0A5J4FUK9"/>
<dbReference type="OrthoDB" id="9795928at2"/>
<feature type="domain" description="TonB-dependent receptor-like beta-barrel" evidence="10">
    <location>
        <begin position="329"/>
        <end position="769"/>
    </location>
</feature>
<evidence type="ECO:0000256" key="2">
    <source>
        <dbReference type="ARBA" id="ARBA00022448"/>
    </source>
</evidence>
<comment type="subcellular location">
    <subcellularLocation>
        <location evidence="1">Cell outer membrane</location>
        <topology evidence="1">Multi-pass membrane protein</topology>
    </subcellularLocation>
</comment>